<organism evidence="1 2">
    <name type="scientific">Lithospermum erythrorhizon</name>
    <name type="common">Purple gromwell</name>
    <name type="synonym">Lithospermum officinale var. erythrorhizon</name>
    <dbReference type="NCBI Taxonomy" id="34254"/>
    <lineage>
        <taxon>Eukaryota</taxon>
        <taxon>Viridiplantae</taxon>
        <taxon>Streptophyta</taxon>
        <taxon>Embryophyta</taxon>
        <taxon>Tracheophyta</taxon>
        <taxon>Spermatophyta</taxon>
        <taxon>Magnoliopsida</taxon>
        <taxon>eudicotyledons</taxon>
        <taxon>Gunneridae</taxon>
        <taxon>Pentapetalae</taxon>
        <taxon>asterids</taxon>
        <taxon>lamiids</taxon>
        <taxon>Boraginales</taxon>
        <taxon>Boraginaceae</taxon>
        <taxon>Boraginoideae</taxon>
        <taxon>Lithospermeae</taxon>
        <taxon>Lithospermum</taxon>
    </lineage>
</organism>
<dbReference type="EMBL" id="BAABME010011139">
    <property type="protein sequence ID" value="GAA0183297.1"/>
    <property type="molecule type" value="Genomic_DNA"/>
</dbReference>
<name>A0AAV3RSC5_LITER</name>
<evidence type="ECO:0000313" key="1">
    <source>
        <dbReference type="EMBL" id="GAA0183297.1"/>
    </source>
</evidence>
<evidence type="ECO:0000313" key="2">
    <source>
        <dbReference type="Proteomes" id="UP001454036"/>
    </source>
</evidence>
<accession>A0AAV3RSC5</accession>
<reference evidence="1 2" key="1">
    <citation type="submission" date="2024-01" db="EMBL/GenBank/DDBJ databases">
        <title>The complete chloroplast genome sequence of Lithospermum erythrorhizon: insights into the phylogenetic relationship among Boraginaceae species and the maternal lineages of purple gromwells.</title>
        <authorList>
            <person name="Okada T."/>
            <person name="Watanabe K."/>
        </authorList>
    </citation>
    <scope>NUCLEOTIDE SEQUENCE [LARGE SCALE GENOMIC DNA]</scope>
</reference>
<dbReference type="AlphaFoldDB" id="A0AAV3RSC5"/>
<proteinExistence type="predicted"/>
<gene>
    <name evidence="1" type="ORF">LIER_30732</name>
</gene>
<keyword evidence="2" id="KW-1185">Reference proteome</keyword>
<dbReference type="Proteomes" id="UP001454036">
    <property type="component" value="Unassembled WGS sequence"/>
</dbReference>
<comment type="caution">
    <text evidence="1">The sequence shown here is derived from an EMBL/GenBank/DDBJ whole genome shotgun (WGS) entry which is preliminary data.</text>
</comment>
<sequence length="71" mass="8067">MSSMGGPDGKCAVHSLGSNNCKRRTAKTPSALNILLVLNKKKDKTTDKPTWEFYNLKLEKAYEEHLILFRE</sequence>
<protein>
    <submittedName>
        <fullName evidence="1">Uncharacterized protein</fullName>
    </submittedName>
</protein>